<dbReference type="eggNOG" id="ENOG502R2XH">
    <property type="taxonomic scope" value="Eukaryota"/>
</dbReference>
<dbReference type="GO" id="GO:0008289">
    <property type="term" value="F:lipid binding"/>
    <property type="evidence" value="ECO:0007669"/>
    <property type="project" value="UniProtKB-KW"/>
</dbReference>
<dbReference type="GO" id="GO:0006869">
    <property type="term" value="P:lipid transport"/>
    <property type="evidence" value="ECO:0007669"/>
    <property type="project" value="UniProtKB-KW"/>
</dbReference>
<dbReference type="Pfam" id="PF01852">
    <property type="entry name" value="START"/>
    <property type="match status" value="1"/>
</dbReference>
<dbReference type="STRING" id="312017.Q22DN9"/>
<dbReference type="RefSeq" id="XP_001031078.1">
    <property type="nucleotide sequence ID" value="XM_001031078.1"/>
</dbReference>
<dbReference type="Gene3D" id="3.30.530.20">
    <property type="match status" value="1"/>
</dbReference>
<evidence type="ECO:0000259" key="5">
    <source>
        <dbReference type="Pfam" id="PF01852"/>
    </source>
</evidence>
<dbReference type="InterPro" id="IPR043556">
    <property type="entry name" value="StARD5/6"/>
</dbReference>
<dbReference type="InterPro" id="IPR002913">
    <property type="entry name" value="START_lipid-bd_dom"/>
</dbReference>
<evidence type="ECO:0000313" key="6">
    <source>
        <dbReference type="EMBL" id="EAR83415.1"/>
    </source>
</evidence>
<dbReference type="HOGENOM" id="CLU_086530_0_0_1"/>
<dbReference type="AlphaFoldDB" id="Q22DN9"/>
<keyword evidence="7" id="KW-1185">Reference proteome</keyword>
<evidence type="ECO:0000256" key="2">
    <source>
        <dbReference type="ARBA" id="ARBA00023055"/>
    </source>
</evidence>
<feature type="domain" description="START" evidence="5">
    <location>
        <begin position="15"/>
        <end position="196"/>
    </location>
</feature>
<reference evidence="7" key="1">
    <citation type="journal article" date="2006" name="PLoS Biol.">
        <title>Macronuclear genome sequence of the ciliate Tetrahymena thermophila, a model eukaryote.</title>
        <authorList>
            <person name="Eisen J.A."/>
            <person name="Coyne R.S."/>
            <person name="Wu M."/>
            <person name="Wu D."/>
            <person name="Thiagarajan M."/>
            <person name="Wortman J.R."/>
            <person name="Badger J.H."/>
            <person name="Ren Q."/>
            <person name="Amedeo P."/>
            <person name="Jones K.M."/>
            <person name="Tallon L.J."/>
            <person name="Delcher A.L."/>
            <person name="Salzberg S.L."/>
            <person name="Silva J.C."/>
            <person name="Haas B.J."/>
            <person name="Majoros W.H."/>
            <person name="Farzad M."/>
            <person name="Carlton J.M."/>
            <person name="Smith R.K. Jr."/>
            <person name="Garg J."/>
            <person name="Pearlman R.E."/>
            <person name="Karrer K.M."/>
            <person name="Sun L."/>
            <person name="Manning G."/>
            <person name="Elde N.C."/>
            <person name="Turkewitz A.P."/>
            <person name="Asai D.J."/>
            <person name="Wilkes D.E."/>
            <person name="Wang Y."/>
            <person name="Cai H."/>
            <person name="Collins K."/>
            <person name="Stewart B.A."/>
            <person name="Lee S.R."/>
            <person name="Wilamowska K."/>
            <person name="Weinberg Z."/>
            <person name="Ruzzo W.L."/>
            <person name="Wloga D."/>
            <person name="Gaertig J."/>
            <person name="Frankel J."/>
            <person name="Tsao C.-C."/>
            <person name="Gorovsky M.A."/>
            <person name="Keeling P.J."/>
            <person name="Waller R.F."/>
            <person name="Patron N.J."/>
            <person name="Cherry J.M."/>
            <person name="Stover N.A."/>
            <person name="Krieger C.J."/>
            <person name="del Toro C."/>
            <person name="Ryder H.F."/>
            <person name="Williamson S.C."/>
            <person name="Barbeau R.A."/>
            <person name="Hamilton E.P."/>
            <person name="Orias E."/>
        </authorList>
    </citation>
    <scope>NUCLEOTIDE SEQUENCE [LARGE SCALE GENOMIC DNA]</scope>
    <source>
        <strain evidence="7">SB210</strain>
    </source>
</reference>
<protein>
    <submittedName>
        <fullName evidence="6">START domain protein</fullName>
    </submittedName>
</protein>
<dbReference type="SUPFAM" id="SSF55961">
    <property type="entry name" value="Bet v1-like"/>
    <property type="match status" value="1"/>
</dbReference>
<evidence type="ECO:0000256" key="1">
    <source>
        <dbReference type="ARBA" id="ARBA00022448"/>
    </source>
</evidence>
<dbReference type="Proteomes" id="UP000009168">
    <property type="component" value="Unassembled WGS sequence"/>
</dbReference>
<dbReference type="InParanoid" id="Q22DN9"/>
<evidence type="ECO:0000313" key="7">
    <source>
        <dbReference type="Proteomes" id="UP000009168"/>
    </source>
</evidence>
<sequence>MIENNYKEIIEKAIQENLQIRENQDGWKEQMNKENFKMSFKKYLDHKVNLSKIESILPVNLEKATQFYYERLDLQKLCRSKCINFENIETIDKDTYAFLFRTEQILVISGREIIGVQHKKQLNDNEVLIVRSNIPNHPKVTHTQTQEEVVRADQVVFSIFLTKIDDNSTKYLMYSLMDPKGKIPKPLIKQLLLKQYDVFKKELVELQKM</sequence>
<name>Q22DN9_TETTS</name>
<gene>
    <name evidence="6" type="ORF">TTHERM_00939030</name>
</gene>
<evidence type="ECO:0000256" key="4">
    <source>
        <dbReference type="ARBA" id="ARBA00024750"/>
    </source>
</evidence>
<dbReference type="CDD" id="cd00177">
    <property type="entry name" value="START"/>
    <property type="match status" value="1"/>
</dbReference>
<dbReference type="EMBL" id="GG662503">
    <property type="protein sequence ID" value="EAR83415.1"/>
    <property type="molecule type" value="Genomic_DNA"/>
</dbReference>
<dbReference type="KEGG" id="tet:TTHERM_00939030"/>
<dbReference type="GeneID" id="7834581"/>
<accession>Q22DN9</accession>
<keyword evidence="1" id="KW-0813">Transport</keyword>
<dbReference type="OrthoDB" id="312717at2759"/>
<keyword evidence="3" id="KW-0446">Lipid-binding</keyword>
<keyword evidence="2" id="KW-0445">Lipid transport</keyword>
<evidence type="ECO:0000256" key="3">
    <source>
        <dbReference type="ARBA" id="ARBA00023121"/>
    </source>
</evidence>
<dbReference type="PANTHER" id="PTHR46374">
    <property type="entry name" value="PROTEIN CBG07384"/>
    <property type="match status" value="1"/>
</dbReference>
<organism evidence="6 7">
    <name type="scientific">Tetrahymena thermophila (strain SB210)</name>
    <dbReference type="NCBI Taxonomy" id="312017"/>
    <lineage>
        <taxon>Eukaryota</taxon>
        <taxon>Sar</taxon>
        <taxon>Alveolata</taxon>
        <taxon>Ciliophora</taxon>
        <taxon>Intramacronucleata</taxon>
        <taxon>Oligohymenophorea</taxon>
        <taxon>Hymenostomatida</taxon>
        <taxon>Tetrahymenina</taxon>
        <taxon>Tetrahymenidae</taxon>
        <taxon>Tetrahymena</taxon>
    </lineage>
</organism>
<dbReference type="InterPro" id="IPR023393">
    <property type="entry name" value="START-like_dom_sf"/>
</dbReference>
<proteinExistence type="predicted"/>
<comment type="function">
    <text evidence="4">May be involved in the intracellular transport of sterols or other lipids. May bind cholesterol or other sterols.</text>
</comment>
<dbReference type="PANTHER" id="PTHR46374:SF1">
    <property type="entry name" value="START DOMAIN-CONTAINING PROTEIN"/>
    <property type="match status" value="1"/>
</dbReference>